<accession>A0A1B1LR81</accession>
<dbReference type="Pfam" id="PF03743">
    <property type="entry name" value="TrbI"/>
    <property type="match status" value="1"/>
</dbReference>
<evidence type="ECO:0000313" key="1">
    <source>
        <dbReference type="EMBL" id="ANS55568.1"/>
    </source>
</evidence>
<reference evidence="1" key="1">
    <citation type="journal article" date="2016" name="Antimicrob. Agents Chemother.">
        <title>Genetic Characterization of a blaVEB-2-carrying plasmid in Vibrio parahaemolyticus.</title>
        <authorList>
            <person name="Li R."/>
            <person name="Ye L."/>
            <person name="Zheng Z."/>
            <person name="Chan E.W."/>
            <person name="Chen S."/>
        </authorList>
    </citation>
    <scope>NUCLEOTIDE SEQUENCE</scope>
    <source>
        <strain evidence="1">VPS92</strain>
        <plasmid evidence="1">pVPS92-VEB</plasmid>
    </source>
</reference>
<keyword evidence="1" id="KW-0614">Plasmid</keyword>
<name>A0A1B1LR81_VIBPH</name>
<organism evidence="1">
    <name type="scientific">Vibrio parahaemolyticus</name>
    <dbReference type="NCBI Taxonomy" id="670"/>
    <lineage>
        <taxon>Bacteria</taxon>
        <taxon>Pseudomonadati</taxon>
        <taxon>Pseudomonadota</taxon>
        <taxon>Gammaproteobacteria</taxon>
        <taxon>Vibrionales</taxon>
        <taxon>Vibrionaceae</taxon>
        <taxon>Vibrio</taxon>
    </lineage>
</organism>
<geneLocation type="plasmid" evidence="1">
    <name>pVPS92-VEB</name>
</geneLocation>
<protein>
    <submittedName>
        <fullName evidence="1">Uncharacterized protein</fullName>
    </submittedName>
</protein>
<sequence>MDMTSLKGKANEQWQNPKVRYGIVGAVLLGIICSIAFSTDDIDTGGTRKDDKGAVIVPEKSRRVEANFFTQVGADNIDQGRMDEIYGLMEDQLAEREKAIDEREEEMRQMEGRVMKELESLRFNQNDLKRELEVQKTASEEVKKQVGNQNTPIFTPPATPAVTQSQEPLATTNPMANAVQKVMPKVIDHKRVGIRTIDSTGDRFQDATGEIKELRVTEEVKEEVVTEDKGKDKTKDKAEIFLPAGSIISGVLVTGMDVPTGNSTKRDPFPAILRIKEEALLPNNFTADIRECVIVASGIGDIASRRAYLRAEAISCVTDAGKAVEANLNAFAVGGDGRNGIPGRLVSKNGEAAMKSAWAGFLSGMANLAGQSTYSIGDNETGIFGPMQNPEIMKSMAGTAALQGAGDAMERLADYYIELAEEMKPYIEVNPGISIDFIIQRGSKLPLE</sequence>
<dbReference type="InterPro" id="IPR005498">
    <property type="entry name" value="T4SS_VirB10/TraB/TrbI"/>
</dbReference>
<proteinExistence type="predicted"/>
<dbReference type="CDD" id="cd16430">
    <property type="entry name" value="TraB"/>
    <property type="match status" value="1"/>
</dbReference>
<dbReference type="EMBL" id="KU356480">
    <property type="protein sequence ID" value="ANS55568.1"/>
    <property type="molecule type" value="Genomic_DNA"/>
</dbReference>
<dbReference type="RefSeq" id="WP_154715341.1">
    <property type="nucleotide sequence ID" value="NZ_JAESOU010000012.1"/>
</dbReference>
<dbReference type="AlphaFoldDB" id="A0A1B1LR81"/>